<dbReference type="RefSeq" id="WP_150167293.1">
    <property type="nucleotide sequence ID" value="NZ_CP029193.1"/>
</dbReference>
<feature type="transmembrane region" description="Helical" evidence="2">
    <location>
        <begin position="103"/>
        <end position="126"/>
    </location>
</feature>
<dbReference type="InterPro" id="IPR002477">
    <property type="entry name" value="Peptidoglycan-bd-like"/>
</dbReference>
<evidence type="ECO:0000313" key="4">
    <source>
        <dbReference type="EMBL" id="QES26920.1"/>
    </source>
</evidence>
<protein>
    <submittedName>
        <fullName evidence="4">Peptidoglycan-binding protein</fullName>
    </submittedName>
</protein>
<evidence type="ECO:0000256" key="1">
    <source>
        <dbReference type="SAM" id="MobiDB-lite"/>
    </source>
</evidence>
<feature type="region of interest" description="Disordered" evidence="1">
    <location>
        <begin position="127"/>
        <end position="230"/>
    </location>
</feature>
<dbReference type="EMBL" id="CP029193">
    <property type="protein sequence ID" value="QES26920.1"/>
    <property type="molecule type" value="Genomic_DNA"/>
</dbReference>
<feature type="compositionally biased region" description="Low complexity" evidence="1">
    <location>
        <begin position="154"/>
        <end position="205"/>
    </location>
</feature>
<dbReference type="Gene3D" id="1.10.101.10">
    <property type="entry name" value="PGBD-like superfamily/PGBD"/>
    <property type="match status" value="1"/>
</dbReference>
<gene>
    <name evidence="4" type="ORF">DEJ47_10955</name>
</gene>
<reference evidence="4 5" key="1">
    <citation type="submission" date="2018-05" db="EMBL/GenBank/DDBJ databases">
        <title>Streptomyces venezuelae.</title>
        <authorList>
            <person name="Kim W."/>
            <person name="Lee N."/>
            <person name="Cho B.-K."/>
        </authorList>
    </citation>
    <scope>NUCLEOTIDE SEQUENCE [LARGE SCALE GENOMIC DNA]</scope>
    <source>
        <strain evidence="4 5">ATCC 14583</strain>
    </source>
</reference>
<dbReference type="SUPFAM" id="SSF47090">
    <property type="entry name" value="PGBD-like"/>
    <property type="match status" value="1"/>
</dbReference>
<dbReference type="Proteomes" id="UP000323046">
    <property type="component" value="Chromosome"/>
</dbReference>
<evidence type="ECO:0000256" key="2">
    <source>
        <dbReference type="SAM" id="Phobius"/>
    </source>
</evidence>
<dbReference type="InterPro" id="IPR036366">
    <property type="entry name" value="PGBDSf"/>
</dbReference>
<feature type="region of interest" description="Disordered" evidence="1">
    <location>
        <begin position="271"/>
        <end position="293"/>
    </location>
</feature>
<keyword evidence="2" id="KW-0472">Membrane</keyword>
<dbReference type="OrthoDB" id="3874291at2"/>
<name>A0A5P2BAI8_STRVZ</name>
<feature type="domain" description="Peptidoglycan binding-like" evidence="3">
    <location>
        <begin position="229"/>
        <end position="286"/>
    </location>
</feature>
<accession>A0A5P2BAI8</accession>
<evidence type="ECO:0000313" key="5">
    <source>
        <dbReference type="Proteomes" id="UP000323046"/>
    </source>
</evidence>
<dbReference type="Pfam" id="PF01471">
    <property type="entry name" value="PG_binding_1"/>
    <property type="match status" value="1"/>
</dbReference>
<feature type="compositionally biased region" description="Basic and acidic residues" evidence="1">
    <location>
        <begin position="271"/>
        <end position="287"/>
    </location>
</feature>
<sequence length="293" mass="29852">MEGDAVDRARARSAAAAAAADFDPLRIRPYVSLPDPAGSSGGRPRGEDTAPSAGRPPVAAWGVRPVAAGGEVGTDAGTGTAAEADLHGGAGSHEKRSLRKRPLALLALAGAVTAVTAATVFAVGLLSSASGGPTRDRALPDDVASAHADPTRPAAPSTNPRTSSSRASAASPSVRPSRSASPTRATAPPSPVSPSSVPPSTARATGSVEASASPPRGTADATLRQGDKGTQVRELQGRLAQLYLYVGERDGSYTYEVTAAVRRYQWARGLRDDAPGVYGRETRRSLESETTEP</sequence>
<keyword evidence="5" id="KW-1185">Reference proteome</keyword>
<dbReference type="AlphaFoldDB" id="A0A5P2BAI8"/>
<dbReference type="InterPro" id="IPR036365">
    <property type="entry name" value="PGBD-like_sf"/>
</dbReference>
<feature type="region of interest" description="Disordered" evidence="1">
    <location>
        <begin position="28"/>
        <end position="97"/>
    </location>
</feature>
<keyword evidence="2" id="KW-0812">Transmembrane</keyword>
<proteinExistence type="predicted"/>
<keyword evidence="2" id="KW-1133">Transmembrane helix</keyword>
<organism evidence="4 5">
    <name type="scientific">Streptomyces venezuelae</name>
    <dbReference type="NCBI Taxonomy" id="54571"/>
    <lineage>
        <taxon>Bacteria</taxon>
        <taxon>Bacillati</taxon>
        <taxon>Actinomycetota</taxon>
        <taxon>Actinomycetes</taxon>
        <taxon>Kitasatosporales</taxon>
        <taxon>Streptomycetaceae</taxon>
        <taxon>Streptomyces</taxon>
    </lineage>
</organism>
<evidence type="ECO:0000259" key="3">
    <source>
        <dbReference type="Pfam" id="PF01471"/>
    </source>
</evidence>
<feature type="compositionally biased region" description="Low complexity" evidence="1">
    <location>
        <begin position="66"/>
        <end position="83"/>
    </location>
</feature>